<accession>A0A0A9ALQ2</accession>
<reference evidence="2" key="1">
    <citation type="submission" date="2014-09" db="EMBL/GenBank/DDBJ databases">
        <authorList>
            <person name="Magalhaes I.L.F."/>
            <person name="Oliveira U."/>
            <person name="Santos F.R."/>
            <person name="Vidigal T.H.D.A."/>
            <person name="Brescovit A.D."/>
            <person name="Santos A.J."/>
        </authorList>
    </citation>
    <scope>NUCLEOTIDE SEQUENCE</scope>
    <source>
        <tissue evidence="2">Shoot tissue taken approximately 20 cm above the soil surface</tissue>
    </source>
</reference>
<sequence>MFSRRIGVRVYGCSLCSIGYVWMARIYQLISARLDRCNTT</sequence>
<feature type="transmembrane region" description="Helical" evidence="1">
    <location>
        <begin position="6"/>
        <end position="23"/>
    </location>
</feature>
<proteinExistence type="predicted"/>
<evidence type="ECO:0000256" key="1">
    <source>
        <dbReference type="SAM" id="Phobius"/>
    </source>
</evidence>
<keyword evidence="1" id="KW-0812">Transmembrane</keyword>
<dbReference type="EMBL" id="GBRH01245829">
    <property type="protein sequence ID" value="JAD52066.1"/>
    <property type="molecule type" value="Transcribed_RNA"/>
</dbReference>
<reference evidence="2" key="2">
    <citation type="journal article" date="2015" name="Data Brief">
        <title>Shoot transcriptome of the giant reed, Arundo donax.</title>
        <authorList>
            <person name="Barrero R.A."/>
            <person name="Guerrero F.D."/>
            <person name="Moolhuijzen P."/>
            <person name="Goolsby J.A."/>
            <person name="Tidwell J."/>
            <person name="Bellgard S.E."/>
            <person name="Bellgard M.I."/>
        </authorList>
    </citation>
    <scope>NUCLEOTIDE SEQUENCE</scope>
    <source>
        <tissue evidence="2">Shoot tissue taken approximately 20 cm above the soil surface</tissue>
    </source>
</reference>
<evidence type="ECO:0000313" key="2">
    <source>
        <dbReference type="EMBL" id="JAD52066.1"/>
    </source>
</evidence>
<name>A0A0A9ALQ2_ARUDO</name>
<organism evidence="2">
    <name type="scientific">Arundo donax</name>
    <name type="common">Giant reed</name>
    <name type="synonym">Donax arundinaceus</name>
    <dbReference type="NCBI Taxonomy" id="35708"/>
    <lineage>
        <taxon>Eukaryota</taxon>
        <taxon>Viridiplantae</taxon>
        <taxon>Streptophyta</taxon>
        <taxon>Embryophyta</taxon>
        <taxon>Tracheophyta</taxon>
        <taxon>Spermatophyta</taxon>
        <taxon>Magnoliopsida</taxon>
        <taxon>Liliopsida</taxon>
        <taxon>Poales</taxon>
        <taxon>Poaceae</taxon>
        <taxon>PACMAD clade</taxon>
        <taxon>Arundinoideae</taxon>
        <taxon>Arundineae</taxon>
        <taxon>Arundo</taxon>
    </lineage>
</organism>
<protein>
    <submittedName>
        <fullName evidence="2">Uncharacterized protein</fullName>
    </submittedName>
</protein>
<keyword evidence="1" id="KW-0472">Membrane</keyword>
<keyword evidence="1" id="KW-1133">Transmembrane helix</keyword>
<dbReference type="AlphaFoldDB" id="A0A0A9ALQ2"/>